<dbReference type="Proteomes" id="UP000268469">
    <property type="component" value="Unassembled WGS sequence"/>
</dbReference>
<dbReference type="InterPro" id="IPR045864">
    <property type="entry name" value="aa-tRNA-synth_II/BPL/LPL"/>
</dbReference>
<comment type="similarity">
    <text evidence="8">Belongs to the class-II aminoacyl-tRNA synthetase family. ProS type 1 subfamily.</text>
</comment>
<evidence type="ECO:0000259" key="9">
    <source>
        <dbReference type="PROSITE" id="PS50862"/>
    </source>
</evidence>
<comment type="domain">
    <text evidence="8">Consists of three domains: the N-terminal catalytic domain, the editing domain and the C-terminal anticodon-binding domain.</text>
</comment>
<dbReference type="EC" id="6.1.1.15" evidence="8"/>
<dbReference type="HAMAP" id="MF_01569">
    <property type="entry name" value="Pro_tRNA_synth_type1"/>
    <property type="match status" value="1"/>
</dbReference>
<dbReference type="AlphaFoldDB" id="A0A660SDM2"/>
<dbReference type="InterPro" id="IPR004154">
    <property type="entry name" value="Anticodon-bd"/>
</dbReference>
<comment type="subunit">
    <text evidence="8">Homodimer.</text>
</comment>
<evidence type="ECO:0000256" key="5">
    <source>
        <dbReference type="ARBA" id="ARBA00022917"/>
    </source>
</evidence>
<dbReference type="InterPro" id="IPR050062">
    <property type="entry name" value="Pro-tRNA_synthetase"/>
</dbReference>
<keyword evidence="5 8" id="KW-0648">Protein biosynthesis</keyword>
<keyword evidence="1 8" id="KW-0963">Cytoplasm</keyword>
<dbReference type="CDD" id="cd04334">
    <property type="entry name" value="ProRS-INS"/>
    <property type="match status" value="1"/>
</dbReference>
<evidence type="ECO:0000256" key="1">
    <source>
        <dbReference type="ARBA" id="ARBA00022490"/>
    </source>
</evidence>
<dbReference type="NCBIfam" id="TIGR00409">
    <property type="entry name" value="proS_fam_II"/>
    <property type="match status" value="1"/>
</dbReference>
<name>A0A660SDM2_UNCW3</name>
<dbReference type="PANTHER" id="PTHR42753:SF2">
    <property type="entry name" value="PROLINE--TRNA LIGASE"/>
    <property type="match status" value="1"/>
</dbReference>
<dbReference type="InterPro" id="IPR006195">
    <property type="entry name" value="aa-tRNA-synth_II"/>
</dbReference>
<evidence type="ECO:0000256" key="6">
    <source>
        <dbReference type="ARBA" id="ARBA00023146"/>
    </source>
</evidence>
<evidence type="ECO:0000313" key="10">
    <source>
        <dbReference type="EMBL" id="RKX68879.1"/>
    </source>
</evidence>
<dbReference type="CDD" id="cd00779">
    <property type="entry name" value="ProRS_core_prok"/>
    <property type="match status" value="1"/>
</dbReference>
<evidence type="ECO:0000256" key="7">
    <source>
        <dbReference type="ARBA" id="ARBA00047671"/>
    </source>
</evidence>
<dbReference type="EMBL" id="QNBE01000123">
    <property type="protein sequence ID" value="RKX68879.1"/>
    <property type="molecule type" value="Genomic_DNA"/>
</dbReference>
<dbReference type="InterPro" id="IPR002316">
    <property type="entry name" value="Pro-tRNA-ligase_IIa"/>
</dbReference>
<dbReference type="InterPro" id="IPR033730">
    <property type="entry name" value="ProRS_core_prok"/>
</dbReference>
<dbReference type="Gene3D" id="3.30.930.10">
    <property type="entry name" value="Bira Bifunctional Protein, Domain 2"/>
    <property type="match status" value="2"/>
</dbReference>
<dbReference type="Pfam" id="PF04073">
    <property type="entry name" value="tRNA_edit"/>
    <property type="match status" value="1"/>
</dbReference>
<accession>A0A660SDM2</accession>
<dbReference type="SUPFAM" id="SSF52954">
    <property type="entry name" value="Class II aaRS ABD-related"/>
    <property type="match status" value="1"/>
</dbReference>
<dbReference type="InterPro" id="IPR036621">
    <property type="entry name" value="Anticodon-bd_dom_sf"/>
</dbReference>
<dbReference type="InterPro" id="IPR002314">
    <property type="entry name" value="aa-tRNA-synt_IIb"/>
</dbReference>
<comment type="catalytic activity">
    <reaction evidence="7 8">
        <text>tRNA(Pro) + L-proline + ATP = L-prolyl-tRNA(Pro) + AMP + diphosphate</text>
        <dbReference type="Rhea" id="RHEA:14305"/>
        <dbReference type="Rhea" id="RHEA-COMP:9700"/>
        <dbReference type="Rhea" id="RHEA-COMP:9702"/>
        <dbReference type="ChEBI" id="CHEBI:30616"/>
        <dbReference type="ChEBI" id="CHEBI:33019"/>
        <dbReference type="ChEBI" id="CHEBI:60039"/>
        <dbReference type="ChEBI" id="CHEBI:78442"/>
        <dbReference type="ChEBI" id="CHEBI:78532"/>
        <dbReference type="ChEBI" id="CHEBI:456215"/>
        <dbReference type="EC" id="6.1.1.15"/>
    </reaction>
</comment>
<dbReference type="PROSITE" id="PS50862">
    <property type="entry name" value="AA_TRNA_LIGASE_II"/>
    <property type="match status" value="1"/>
</dbReference>
<organism evidence="10 11">
    <name type="scientific">candidate division WOR-3 bacterium</name>
    <dbReference type="NCBI Taxonomy" id="2052148"/>
    <lineage>
        <taxon>Bacteria</taxon>
        <taxon>Bacteria division WOR-3</taxon>
    </lineage>
</organism>
<sequence>MRWSHSLIPTLRENPKEAEVLSHRLLLRGGYIRPLASGIYNLLPLGWRVITRISRIIREEMDRIGGQEFYLSALSPKEIWVKTGRWEDYGELMFRLKDRKDREYALSPTHEEIVTQIAAKVIRSYRQLPQIWYQIQRKYRDELRPRGGMVRIREFLMKDSYSFDIDEEGLDRSFSLHREAYQRIFDRCKINYYLVEASGGVMGEGESEEFLAPSSSGEDFAVICNCGYQANLEVAQSASEPKEYHDEPVVKVHTPEKRTVEEVAGFLGVEKTRLVKTMIYIRNGRTIVLLIRGDRELNEEKLRRRFGLAIRPASGDEIKKLVGVEAGFVGPLGLEYEIYADLELRGARGMITGANERNYHIRGLNLERDVRVKEYLDLRRVGPGDHCIRCGQLLRIEPAMELGHIFKLGIKYSGPLGATVIDSNGKERPIVMGSYGIGLGRIMACLCEQTADDDGPNWPLQLAPYEVSIITINTNDRPQMETSEDVYNLCQKAGFATIWDERDEGPGVKFKDHDLAGIPIRIIIGPEGMKKERIDVKVKLLNRRLLLRKEDLISGLVELKKELSG</sequence>
<comment type="function">
    <text evidence="8">Catalyzes the attachment of proline to tRNA(Pro) in a two-step reaction: proline is first activated by ATP to form Pro-AMP and then transferred to the acceptor end of tRNA(Pro). As ProRS can inadvertently accommodate and process non-cognate amino acids such as alanine and cysteine, to avoid such errors it has two additional distinct editing activities against alanine. One activity is designated as 'pretransfer' editing and involves the tRNA(Pro)-independent hydrolysis of activated Ala-AMP. The other activity is designated 'posttransfer' editing and involves deacylation of mischarged Ala-tRNA(Pro). The misacylated Cys-tRNA(Pro) is not edited by ProRS.</text>
</comment>
<dbReference type="GO" id="GO:0005524">
    <property type="term" value="F:ATP binding"/>
    <property type="evidence" value="ECO:0007669"/>
    <property type="project" value="UniProtKB-UniRule"/>
</dbReference>
<dbReference type="InterPro" id="IPR007214">
    <property type="entry name" value="YbaK/aa-tRNA-synth-assoc-dom"/>
</dbReference>
<keyword evidence="3 8" id="KW-0547">Nucleotide-binding</keyword>
<dbReference type="PRINTS" id="PR01046">
    <property type="entry name" value="TRNASYNTHPRO"/>
</dbReference>
<evidence type="ECO:0000313" key="11">
    <source>
        <dbReference type="Proteomes" id="UP000268469"/>
    </source>
</evidence>
<proteinExistence type="inferred from homology"/>
<evidence type="ECO:0000256" key="3">
    <source>
        <dbReference type="ARBA" id="ARBA00022741"/>
    </source>
</evidence>
<dbReference type="NCBIfam" id="NF006625">
    <property type="entry name" value="PRK09194.1"/>
    <property type="match status" value="1"/>
</dbReference>
<keyword evidence="2 8" id="KW-0436">Ligase</keyword>
<comment type="subcellular location">
    <subcellularLocation>
        <location evidence="8">Cytoplasm</location>
    </subcellularLocation>
</comment>
<dbReference type="Pfam" id="PF00587">
    <property type="entry name" value="tRNA-synt_2b"/>
    <property type="match status" value="1"/>
</dbReference>
<evidence type="ECO:0000256" key="2">
    <source>
        <dbReference type="ARBA" id="ARBA00022598"/>
    </source>
</evidence>
<feature type="domain" description="Aminoacyl-transfer RNA synthetases class-II family profile" evidence="9">
    <location>
        <begin position="38"/>
        <end position="459"/>
    </location>
</feature>
<gene>
    <name evidence="8" type="primary">proS</name>
    <name evidence="10" type="ORF">DRP53_09810</name>
</gene>
<keyword evidence="4 8" id="KW-0067">ATP-binding</keyword>
<dbReference type="SUPFAM" id="SSF55826">
    <property type="entry name" value="YbaK/ProRS associated domain"/>
    <property type="match status" value="1"/>
</dbReference>
<dbReference type="Gene3D" id="3.40.50.800">
    <property type="entry name" value="Anticodon-binding domain"/>
    <property type="match status" value="1"/>
</dbReference>
<dbReference type="PANTHER" id="PTHR42753">
    <property type="entry name" value="MITOCHONDRIAL RIBOSOME PROTEIN L39/PROLYL-TRNA LIGASE FAMILY MEMBER"/>
    <property type="match status" value="1"/>
</dbReference>
<keyword evidence="6 8" id="KW-0030">Aminoacyl-tRNA synthetase</keyword>
<evidence type="ECO:0000256" key="4">
    <source>
        <dbReference type="ARBA" id="ARBA00022840"/>
    </source>
</evidence>
<dbReference type="InterPro" id="IPR023717">
    <property type="entry name" value="Pro-tRNA-Synthase_IIa_type1"/>
</dbReference>
<dbReference type="GO" id="GO:0002161">
    <property type="term" value="F:aminoacyl-tRNA deacylase activity"/>
    <property type="evidence" value="ECO:0007669"/>
    <property type="project" value="InterPro"/>
</dbReference>
<reference evidence="10 11" key="1">
    <citation type="submission" date="2018-06" db="EMBL/GenBank/DDBJ databases">
        <title>Extensive metabolic versatility and redundancy in microbially diverse, dynamic hydrothermal sediments.</title>
        <authorList>
            <person name="Dombrowski N."/>
            <person name="Teske A."/>
            <person name="Baker B.J."/>
        </authorList>
    </citation>
    <scope>NUCLEOTIDE SEQUENCE [LARGE SCALE GENOMIC DNA]</scope>
    <source>
        <strain evidence="10">B36_G15</strain>
    </source>
</reference>
<evidence type="ECO:0000256" key="8">
    <source>
        <dbReference type="HAMAP-Rule" id="MF_01569"/>
    </source>
</evidence>
<dbReference type="GO" id="GO:0006433">
    <property type="term" value="P:prolyl-tRNA aminoacylation"/>
    <property type="evidence" value="ECO:0007669"/>
    <property type="project" value="UniProtKB-UniRule"/>
</dbReference>
<dbReference type="SUPFAM" id="SSF55681">
    <property type="entry name" value="Class II aaRS and biotin synthetases"/>
    <property type="match status" value="1"/>
</dbReference>
<dbReference type="Gene3D" id="3.90.960.10">
    <property type="entry name" value="YbaK/aminoacyl-tRNA synthetase-associated domain"/>
    <property type="match status" value="1"/>
</dbReference>
<dbReference type="GO" id="GO:0005829">
    <property type="term" value="C:cytosol"/>
    <property type="evidence" value="ECO:0007669"/>
    <property type="project" value="TreeGrafter"/>
</dbReference>
<dbReference type="Pfam" id="PF03129">
    <property type="entry name" value="HGTP_anticodon"/>
    <property type="match status" value="1"/>
</dbReference>
<dbReference type="GO" id="GO:0004827">
    <property type="term" value="F:proline-tRNA ligase activity"/>
    <property type="evidence" value="ECO:0007669"/>
    <property type="project" value="UniProtKB-UniRule"/>
</dbReference>
<protein>
    <recommendedName>
        <fullName evidence="8">Proline--tRNA ligase</fullName>
        <ecNumber evidence="8">6.1.1.15</ecNumber>
    </recommendedName>
    <alternativeName>
        <fullName evidence="8">Prolyl-tRNA synthetase</fullName>
        <shortName evidence="8">ProRS</shortName>
    </alternativeName>
</protein>
<dbReference type="InterPro" id="IPR004500">
    <property type="entry name" value="Pro-tRNA-synth_IIa_bac-type"/>
</dbReference>
<dbReference type="InterPro" id="IPR036754">
    <property type="entry name" value="YbaK/aa-tRNA-synt-asso_dom_sf"/>
</dbReference>
<comment type="caution">
    <text evidence="10">The sequence shown here is derived from an EMBL/GenBank/DDBJ whole genome shotgun (WGS) entry which is preliminary data.</text>
</comment>